<protein>
    <submittedName>
        <fullName evidence="1">DUF1816 domain-containing protein</fullName>
    </submittedName>
</protein>
<sequence length="103" mass="11615">MTASNTHYLVSILTRSPMKELWIRILSLLGMAHWVEISTGAPRCTYYFGPFARRSSAEKAQVGYLEDLRGEGAQDIQVNIKQCKPARLTIFDEGEELMPILSP</sequence>
<organism evidence="1 2">
    <name type="scientific">Synechocystis salina LEGE 00031</name>
    <dbReference type="NCBI Taxonomy" id="1828736"/>
    <lineage>
        <taxon>Bacteria</taxon>
        <taxon>Bacillati</taxon>
        <taxon>Cyanobacteriota</taxon>
        <taxon>Cyanophyceae</taxon>
        <taxon>Synechococcales</taxon>
        <taxon>Merismopediaceae</taxon>
        <taxon>Synechocystis</taxon>
    </lineage>
</organism>
<dbReference type="InterPro" id="IPR014945">
    <property type="entry name" value="DUF1816"/>
</dbReference>
<dbReference type="EMBL" id="JADEVV010000003">
    <property type="protein sequence ID" value="MBE9252549.1"/>
    <property type="molecule type" value="Genomic_DNA"/>
</dbReference>
<dbReference type="Proteomes" id="UP000658720">
    <property type="component" value="Unassembled WGS sequence"/>
</dbReference>
<accession>A0ABR9VMI4</accession>
<reference evidence="1 2" key="1">
    <citation type="submission" date="2020-10" db="EMBL/GenBank/DDBJ databases">
        <authorList>
            <person name="Castelo-Branco R."/>
            <person name="Eusebio N."/>
            <person name="Adriana R."/>
            <person name="Vieira A."/>
            <person name="Brugerolle De Fraissinette N."/>
            <person name="Rezende De Castro R."/>
            <person name="Schneider M.P."/>
            <person name="Vasconcelos V."/>
            <person name="Leao P.N."/>
        </authorList>
    </citation>
    <scope>NUCLEOTIDE SEQUENCE [LARGE SCALE GENOMIC DNA]</scope>
    <source>
        <strain evidence="1 2">LEGE 00031</strain>
    </source>
</reference>
<dbReference type="Pfam" id="PF08846">
    <property type="entry name" value="DUF1816"/>
    <property type="match status" value="1"/>
</dbReference>
<evidence type="ECO:0000313" key="2">
    <source>
        <dbReference type="Proteomes" id="UP000658720"/>
    </source>
</evidence>
<keyword evidence="2" id="KW-1185">Reference proteome</keyword>
<gene>
    <name evidence="1" type="ORF">IQ217_01520</name>
</gene>
<evidence type="ECO:0000313" key="1">
    <source>
        <dbReference type="EMBL" id="MBE9252549.1"/>
    </source>
</evidence>
<name>A0ABR9VMI4_9SYNC</name>
<proteinExistence type="predicted"/>
<comment type="caution">
    <text evidence="1">The sequence shown here is derived from an EMBL/GenBank/DDBJ whole genome shotgun (WGS) entry which is preliminary data.</text>
</comment>